<comment type="caution">
    <text evidence="5">The sequence shown here is derived from an EMBL/GenBank/DDBJ whole genome shotgun (WGS) entry which is preliminary data.</text>
</comment>
<keyword evidence="2" id="KW-0238">DNA-binding</keyword>
<gene>
    <name evidence="5" type="ORF">DNX69_05995</name>
</gene>
<dbReference type="InterPro" id="IPR018490">
    <property type="entry name" value="cNMP-bd_dom_sf"/>
</dbReference>
<dbReference type="Pfam" id="PF00027">
    <property type="entry name" value="cNMP_binding"/>
    <property type="match status" value="1"/>
</dbReference>
<dbReference type="GO" id="GO:0006355">
    <property type="term" value="P:regulation of DNA-templated transcription"/>
    <property type="evidence" value="ECO:0007669"/>
    <property type="project" value="InterPro"/>
</dbReference>
<dbReference type="InterPro" id="IPR036390">
    <property type="entry name" value="WH_DNA-bd_sf"/>
</dbReference>
<dbReference type="PROSITE" id="PS51063">
    <property type="entry name" value="HTH_CRP_2"/>
    <property type="match status" value="1"/>
</dbReference>
<dbReference type="Proteomes" id="UP000248134">
    <property type="component" value="Unassembled WGS sequence"/>
</dbReference>
<evidence type="ECO:0000256" key="1">
    <source>
        <dbReference type="ARBA" id="ARBA00023015"/>
    </source>
</evidence>
<dbReference type="Gene3D" id="1.10.10.10">
    <property type="entry name" value="Winged helix-like DNA-binding domain superfamily/Winged helix DNA-binding domain"/>
    <property type="match status" value="1"/>
</dbReference>
<dbReference type="RefSeq" id="WP_110785098.1">
    <property type="nucleotide sequence ID" value="NZ_QKQS01000008.1"/>
</dbReference>
<sequence>MVHPFLRKLRHGARLTKDNEDILGRLVESTRLIGAREDVVPFGEAPRYLPLVVDGWACRYITLENGRRQIVSLFLPGDLCEPFGILPRFMDHAIAALTPVVIAQVRPEAIRAAADASPRIDEALWWDLLVASAIDREHLVSLGRRTATERLGHLFCELHLRLTMIGLVDDDEASYDMPVTQADLGDLLGLSMVHINRSLQELRRSGMISLRDRRLSIRDLDGLRELSFFDDGYLHPFGALSLLNSSDVSDVGRTSR</sequence>
<evidence type="ECO:0000259" key="4">
    <source>
        <dbReference type="PROSITE" id="PS51063"/>
    </source>
</evidence>
<dbReference type="EMBL" id="QKQS01000008">
    <property type="protein sequence ID" value="PZA13017.1"/>
    <property type="molecule type" value="Genomic_DNA"/>
</dbReference>
<dbReference type="InterPro" id="IPR000595">
    <property type="entry name" value="cNMP-bd_dom"/>
</dbReference>
<name>A0A323ULB3_RHOPL</name>
<evidence type="ECO:0000313" key="6">
    <source>
        <dbReference type="Proteomes" id="UP000248134"/>
    </source>
</evidence>
<reference evidence="5 6" key="1">
    <citation type="submission" date="2018-06" db="EMBL/GenBank/DDBJ databases">
        <title>Draft Whole-Genome Sequence of the purple photosynthetic bacterium Rhodospeudomonas palustris XCP.</title>
        <authorList>
            <person name="Rayyan A."/>
            <person name="Meyer T.E."/>
            <person name="Kyndt J.A."/>
        </authorList>
    </citation>
    <scope>NUCLEOTIDE SEQUENCE [LARGE SCALE GENOMIC DNA]</scope>
    <source>
        <strain evidence="5 6">XCP</strain>
    </source>
</reference>
<protein>
    <submittedName>
        <fullName evidence="5">Crp/Fnr family transcriptional regulator</fullName>
    </submittedName>
</protein>
<dbReference type="CDD" id="cd00038">
    <property type="entry name" value="CAP_ED"/>
    <property type="match status" value="1"/>
</dbReference>
<dbReference type="InterPro" id="IPR014710">
    <property type="entry name" value="RmlC-like_jellyroll"/>
</dbReference>
<dbReference type="GO" id="GO:0003677">
    <property type="term" value="F:DNA binding"/>
    <property type="evidence" value="ECO:0007669"/>
    <property type="project" value="UniProtKB-KW"/>
</dbReference>
<proteinExistence type="predicted"/>
<organism evidence="5 6">
    <name type="scientific">Rhodopseudomonas palustris</name>
    <dbReference type="NCBI Taxonomy" id="1076"/>
    <lineage>
        <taxon>Bacteria</taxon>
        <taxon>Pseudomonadati</taxon>
        <taxon>Pseudomonadota</taxon>
        <taxon>Alphaproteobacteria</taxon>
        <taxon>Hyphomicrobiales</taxon>
        <taxon>Nitrobacteraceae</taxon>
        <taxon>Rhodopseudomonas</taxon>
    </lineage>
</organism>
<dbReference type="SUPFAM" id="SSF51206">
    <property type="entry name" value="cAMP-binding domain-like"/>
    <property type="match status" value="1"/>
</dbReference>
<dbReference type="SUPFAM" id="SSF46785">
    <property type="entry name" value="Winged helix' DNA-binding domain"/>
    <property type="match status" value="1"/>
</dbReference>
<dbReference type="AlphaFoldDB" id="A0A323ULB3"/>
<dbReference type="InterPro" id="IPR012318">
    <property type="entry name" value="HTH_CRP"/>
</dbReference>
<evidence type="ECO:0000256" key="2">
    <source>
        <dbReference type="ARBA" id="ARBA00023125"/>
    </source>
</evidence>
<evidence type="ECO:0000313" key="5">
    <source>
        <dbReference type="EMBL" id="PZA13017.1"/>
    </source>
</evidence>
<dbReference type="OrthoDB" id="7584044at2"/>
<keyword evidence="1" id="KW-0805">Transcription regulation</keyword>
<dbReference type="InterPro" id="IPR036388">
    <property type="entry name" value="WH-like_DNA-bd_sf"/>
</dbReference>
<dbReference type="SMART" id="SM00419">
    <property type="entry name" value="HTH_CRP"/>
    <property type="match status" value="1"/>
</dbReference>
<evidence type="ECO:0000256" key="3">
    <source>
        <dbReference type="ARBA" id="ARBA00023163"/>
    </source>
</evidence>
<feature type="domain" description="HTH crp-type" evidence="4">
    <location>
        <begin position="145"/>
        <end position="221"/>
    </location>
</feature>
<keyword evidence="3" id="KW-0804">Transcription</keyword>
<dbReference type="Pfam" id="PF13545">
    <property type="entry name" value="HTH_Crp_2"/>
    <property type="match status" value="1"/>
</dbReference>
<dbReference type="Gene3D" id="2.60.120.10">
    <property type="entry name" value="Jelly Rolls"/>
    <property type="match status" value="1"/>
</dbReference>
<accession>A0A323ULB3</accession>